<organism evidence="4">
    <name type="scientific">mine drainage metagenome</name>
    <dbReference type="NCBI Taxonomy" id="410659"/>
    <lineage>
        <taxon>unclassified sequences</taxon>
        <taxon>metagenomes</taxon>
        <taxon>ecological metagenomes</taxon>
    </lineage>
</organism>
<sequence length="132" mass="14999">MPALMRRPYIEASDQQSDFVQSLRRDLIVSGAHPTEDRKHATAVIHVRQSVKRRVLSVSATDRPTEYRVTYTVQFSVDAAGKTLLRRQTVTSRRSYTFNESLVLADEHERSILTGAMGRELADIVMRRLAAL</sequence>
<keyword evidence="4" id="KW-0449">Lipoprotein</keyword>
<keyword evidence="2" id="KW-0472">Membrane</keyword>
<evidence type="ECO:0000256" key="1">
    <source>
        <dbReference type="ARBA" id="ARBA00022729"/>
    </source>
</evidence>
<proteinExistence type="predicted"/>
<evidence type="ECO:0000256" key="2">
    <source>
        <dbReference type="ARBA" id="ARBA00023136"/>
    </source>
</evidence>
<dbReference type="GO" id="GO:0001530">
    <property type="term" value="F:lipopolysaccharide binding"/>
    <property type="evidence" value="ECO:0007669"/>
    <property type="project" value="TreeGrafter"/>
</dbReference>
<dbReference type="InterPro" id="IPR007485">
    <property type="entry name" value="LPS_assembly_LptE"/>
</dbReference>
<dbReference type="AlphaFoldDB" id="T1ATL7"/>
<dbReference type="Gene3D" id="3.30.160.150">
    <property type="entry name" value="Lipoprotein like domain"/>
    <property type="match status" value="1"/>
</dbReference>
<dbReference type="GO" id="GO:1990351">
    <property type="term" value="C:transporter complex"/>
    <property type="evidence" value="ECO:0007669"/>
    <property type="project" value="TreeGrafter"/>
</dbReference>
<evidence type="ECO:0000313" key="4">
    <source>
        <dbReference type="EMBL" id="EQD45360.1"/>
    </source>
</evidence>
<dbReference type="PANTHER" id="PTHR38098">
    <property type="entry name" value="LPS-ASSEMBLY LIPOPROTEIN LPTE"/>
    <property type="match status" value="1"/>
</dbReference>
<comment type="caution">
    <text evidence="4">The sequence shown here is derived from an EMBL/GenBank/DDBJ whole genome shotgun (WGS) entry which is preliminary data.</text>
</comment>
<reference evidence="4" key="2">
    <citation type="journal article" date="2014" name="ISME J.">
        <title>Microbial stratification in low pH oxic and suboxic macroscopic growths along an acid mine drainage.</title>
        <authorList>
            <person name="Mendez-Garcia C."/>
            <person name="Mesa V."/>
            <person name="Sprenger R.R."/>
            <person name="Richter M."/>
            <person name="Diez M.S."/>
            <person name="Solano J."/>
            <person name="Bargiela R."/>
            <person name="Golyshina O.V."/>
            <person name="Manteca A."/>
            <person name="Ramos J.L."/>
            <person name="Gallego J.R."/>
            <person name="Llorente I."/>
            <person name="Martins Dos Santos V.A."/>
            <person name="Jensen O.N."/>
            <person name="Pelaez A.I."/>
            <person name="Sanchez J."/>
            <person name="Ferrer M."/>
        </authorList>
    </citation>
    <scope>NUCLEOTIDE SEQUENCE</scope>
</reference>
<keyword evidence="3" id="KW-0998">Cell outer membrane</keyword>
<evidence type="ECO:0000256" key="3">
    <source>
        <dbReference type="ARBA" id="ARBA00023237"/>
    </source>
</evidence>
<name>T1ATL7_9ZZZZ</name>
<keyword evidence="1" id="KW-0732">Signal</keyword>
<reference evidence="4" key="1">
    <citation type="submission" date="2013-08" db="EMBL/GenBank/DDBJ databases">
        <authorList>
            <person name="Mendez C."/>
            <person name="Richter M."/>
            <person name="Ferrer M."/>
            <person name="Sanchez J."/>
        </authorList>
    </citation>
    <scope>NUCLEOTIDE SEQUENCE</scope>
</reference>
<protein>
    <submittedName>
        <fullName evidence="4">Rare lipoprotein B</fullName>
    </submittedName>
</protein>
<accession>T1ATL7</accession>
<gene>
    <name evidence="4" type="ORF">B2A_09331</name>
</gene>
<dbReference type="GO" id="GO:0043165">
    <property type="term" value="P:Gram-negative-bacterium-type cell outer membrane assembly"/>
    <property type="evidence" value="ECO:0007669"/>
    <property type="project" value="InterPro"/>
</dbReference>
<dbReference type="GO" id="GO:0019867">
    <property type="term" value="C:outer membrane"/>
    <property type="evidence" value="ECO:0007669"/>
    <property type="project" value="InterPro"/>
</dbReference>
<dbReference type="GO" id="GO:0015920">
    <property type="term" value="P:lipopolysaccharide transport"/>
    <property type="evidence" value="ECO:0007669"/>
    <property type="project" value="TreeGrafter"/>
</dbReference>
<dbReference type="EMBL" id="AUZZ01006738">
    <property type="protein sequence ID" value="EQD45360.1"/>
    <property type="molecule type" value="Genomic_DNA"/>
</dbReference>
<dbReference type="PANTHER" id="PTHR38098:SF1">
    <property type="entry name" value="LPS-ASSEMBLY LIPOPROTEIN LPTE"/>
    <property type="match status" value="1"/>
</dbReference>
<dbReference type="Pfam" id="PF04390">
    <property type="entry name" value="LptE"/>
    <property type="match status" value="1"/>
</dbReference>